<dbReference type="GO" id="GO:0000155">
    <property type="term" value="F:phosphorelay sensor kinase activity"/>
    <property type="evidence" value="ECO:0007669"/>
    <property type="project" value="InterPro"/>
</dbReference>
<feature type="domain" description="PAC" evidence="14">
    <location>
        <begin position="458"/>
        <end position="510"/>
    </location>
</feature>
<accession>A0A8D5FIU1</accession>
<dbReference type="InterPro" id="IPR000700">
    <property type="entry name" value="PAS-assoc_C"/>
</dbReference>
<dbReference type="PROSITE" id="PS50112">
    <property type="entry name" value="PAS"/>
    <property type="match status" value="2"/>
</dbReference>
<feature type="domain" description="PAC" evidence="14">
    <location>
        <begin position="578"/>
        <end position="632"/>
    </location>
</feature>
<dbReference type="InterPro" id="IPR000014">
    <property type="entry name" value="PAS"/>
</dbReference>
<feature type="domain" description="Response regulatory" evidence="12">
    <location>
        <begin position="888"/>
        <end position="1004"/>
    </location>
</feature>
<dbReference type="PANTHER" id="PTHR43065:SF42">
    <property type="entry name" value="TWO-COMPONENT SENSOR PPRA"/>
    <property type="match status" value="1"/>
</dbReference>
<gene>
    <name evidence="15" type="ORF">DGMP_28510</name>
</gene>
<feature type="transmembrane region" description="Helical" evidence="10">
    <location>
        <begin position="215"/>
        <end position="237"/>
    </location>
</feature>
<dbReference type="AlphaFoldDB" id="A0A8D5FIU1"/>
<dbReference type="SMART" id="SM00091">
    <property type="entry name" value="PAS"/>
    <property type="match status" value="3"/>
</dbReference>
<protein>
    <recommendedName>
        <fullName evidence="2">histidine kinase</fullName>
        <ecNumber evidence="2">2.7.13.3</ecNumber>
    </recommendedName>
</protein>
<dbReference type="Pfam" id="PF11845">
    <property type="entry name" value="Tll0287-like"/>
    <property type="match status" value="1"/>
</dbReference>
<evidence type="ECO:0000256" key="5">
    <source>
        <dbReference type="ARBA" id="ARBA00022741"/>
    </source>
</evidence>
<evidence type="ECO:0000259" key="12">
    <source>
        <dbReference type="PROSITE" id="PS50110"/>
    </source>
</evidence>
<keyword evidence="8" id="KW-0902">Two-component regulatory system</keyword>
<evidence type="ECO:0000256" key="6">
    <source>
        <dbReference type="ARBA" id="ARBA00022777"/>
    </source>
</evidence>
<feature type="modified residue" description="4-aspartylphosphate" evidence="9">
    <location>
        <position position="939"/>
    </location>
</feature>
<evidence type="ECO:0000256" key="8">
    <source>
        <dbReference type="ARBA" id="ARBA00023012"/>
    </source>
</evidence>
<feature type="domain" description="Histidine kinase" evidence="11">
    <location>
        <begin position="645"/>
        <end position="869"/>
    </location>
</feature>
<dbReference type="InterPro" id="IPR013655">
    <property type="entry name" value="PAS_fold_3"/>
</dbReference>
<evidence type="ECO:0000313" key="16">
    <source>
        <dbReference type="Proteomes" id="UP000826725"/>
    </source>
</evidence>
<evidence type="ECO:0000259" key="11">
    <source>
        <dbReference type="PROSITE" id="PS50109"/>
    </source>
</evidence>
<dbReference type="CDD" id="cd00156">
    <property type="entry name" value="REC"/>
    <property type="match status" value="1"/>
</dbReference>
<evidence type="ECO:0000256" key="7">
    <source>
        <dbReference type="ARBA" id="ARBA00022840"/>
    </source>
</evidence>
<reference evidence="15" key="1">
    <citation type="submission" date="2020-09" db="EMBL/GenBank/DDBJ databases">
        <title>Desulfogranum mesoprofundum gen. nov., sp. nov., a novel mesophilic, sulfate-reducing chemolithoautotroph isolated from a deep-sea hydrothermal vent chimney in the Suiyo Seamount.</title>
        <authorList>
            <person name="Hashimoto Y."/>
            <person name="Nakagawa S."/>
        </authorList>
    </citation>
    <scope>NUCLEOTIDE SEQUENCE</scope>
    <source>
        <strain evidence="15">KT2</strain>
    </source>
</reference>
<dbReference type="InterPro" id="IPR003594">
    <property type="entry name" value="HATPase_dom"/>
</dbReference>
<dbReference type="PROSITE" id="PS50109">
    <property type="entry name" value="HIS_KIN"/>
    <property type="match status" value="1"/>
</dbReference>
<dbReference type="CDD" id="cd00082">
    <property type="entry name" value="HisKA"/>
    <property type="match status" value="1"/>
</dbReference>
<dbReference type="PROSITE" id="PS50113">
    <property type="entry name" value="PAC"/>
    <property type="match status" value="2"/>
</dbReference>
<evidence type="ECO:0000256" key="1">
    <source>
        <dbReference type="ARBA" id="ARBA00000085"/>
    </source>
</evidence>
<keyword evidence="16" id="KW-1185">Reference proteome</keyword>
<dbReference type="SMART" id="SM00448">
    <property type="entry name" value="REC"/>
    <property type="match status" value="1"/>
</dbReference>
<proteinExistence type="predicted"/>
<dbReference type="PROSITE" id="PS50110">
    <property type="entry name" value="RESPONSE_REGULATORY"/>
    <property type="match status" value="1"/>
</dbReference>
<dbReference type="Proteomes" id="UP000826725">
    <property type="component" value="Chromosome"/>
</dbReference>
<dbReference type="InterPro" id="IPR021796">
    <property type="entry name" value="Tll0287-like_dom"/>
</dbReference>
<keyword evidence="5" id="KW-0547">Nucleotide-binding</keyword>
<dbReference type="Pfam" id="PF00072">
    <property type="entry name" value="Response_reg"/>
    <property type="match status" value="1"/>
</dbReference>
<keyword evidence="3 9" id="KW-0597">Phosphoprotein</keyword>
<keyword evidence="6" id="KW-0418">Kinase</keyword>
<dbReference type="InterPro" id="IPR005467">
    <property type="entry name" value="His_kinase_dom"/>
</dbReference>
<dbReference type="Pfam" id="PF13188">
    <property type="entry name" value="PAS_8"/>
    <property type="match status" value="1"/>
</dbReference>
<dbReference type="InterPro" id="IPR001610">
    <property type="entry name" value="PAC"/>
</dbReference>
<sequence length="1007" mass="115118">MQAYTIKNKIAIISILACCLYSFFIGLCFYFDTVQEKKNTMEVARNRALTVYKKDLAFRSWAAEHGGVYIFQNDTNSPHAHLKTTPEREFLTPSGKKLILVNPASILQQVSENFNKLNRKNDQLPSLKIFNRNTATDGWEKKATAQLSAGSQEVFQTALSRNNPVLRLIKPIRLRKNCLRCHGPDGYKEGDTKSIVSITVPLQPFLEKERENIKFLFLLHFSFWIVGVAFILAAFFWGRRRIVERIHSREALLKSENDFRSIFNNSPMAMVIMDNNGEMLSFNHRFSILFGFGKNDIRSMTEWWEKLFPEQEYRNKVKKWWSESVVSSRNDEKTVETSAWTTTRKNGDTLTIEFSLVPLTDMSVITLNDISTQKQAKEALQINEERFKDAQKLAHVGHWEFDLRTKELICSEEIFNIFEMKPEQFKNSFRPFLKRVHPEDRKNVFKAYSNLEPAKAPREISHRLLLSNGRIKFIQAIFRTKHDDTGTPVCIRGTVQDITARKEEETLRIRLQTAIEHTAESIVITDKNGTIQYVNPRFEKITGYSRKEAIGKNPRVLRSGRHNREFYRDMWKTLFEGKVWKGHFINRKKDNSLYEEEATISPIFNSDGNITAFVAVKRDVTEQLRLEKQLRQTQKMEAIGTLAGGIAHDFNNILAAILGYAEMAREDCPPDSTIADDLDKVLTAGHRARDLVQQILAFSRQTDTERILFSPEAIVKEAIKILRPSIPTTIDIHQDIEPDIGSIHADPTQFNQILMNLCTNAYHVMEKDGGILTISLKRMTLEAKGPYHGFEIKSGQFIQLTVQDTGPGIPRELKEKIFEPYFTTKNIGQGTGMGLAIVHGIVKSLEGLIEVESPSEGGAAFHIYLPVFQEKAVSENPVTSRSFAGHEKILLVDDEEMLVNMGKDMLERLGYSVTVKQDGRQALEAFRKHPDQFDIVITDQTMPGMTGLNLSREILAIRPDIPVILCSGYSSIISEDKANAIGIRKYIMKPITQQTITRLIREILDNR</sequence>
<evidence type="ECO:0000256" key="2">
    <source>
        <dbReference type="ARBA" id="ARBA00012438"/>
    </source>
</evidence>
<dbReference type="KEGG" id="dbk:DGMP_28510"/>
<dbReference type="SMART" id="SM00388">
    <property type="entry name" value="HisKA"/>
    <property type="match status" value="1"/>
</dbReference>
<keyword evidence="10" id="KW-1133">Transmembrane helix</keyword>
<keyword evidence="10" id="KW-0812">Transmembrane</keyword>
<dbReference type="GO" id="GO:0006355">
    <property type="term" value="P:regulation of DNA-templated transcription"/>
    <property type="evidence" value="ECO:0007669"/>
    <property type="project" value="InterPro"/>
</dbReference>
<feature type="domain" description="PAS" evidence="13">
    <location>
        <begin position="507"/>
        <end position="553"/>
    </location>
</feature>
<dbReference type="InterPro" id="IPR001789">
    <property type="entry name" value="Sig_transdc_resp-reg_receiver"/>
</dbReference>
<dbReference type="NCBIfam" id="TIGR00229">
    <property type="entry name" value="sensory_box"/>
    <property type="match status" value="2"/>
</dbReference>
<dbReference type="InterPro" id="IPR013767">
    <property type="entry name" value="PAS_fold"/>
</dbReference>
<evidence type="ECO:0000256" key="10">
    <source>
        <dbReference type="SAM" id="Phobius"/>
    </source>
</evidence>
<name>A0A8D5FIU1_9BACT</name>
<keyword evidence="4" id="KW-0808">Transferase</keyword>
<dbReference type="Pfam" id="PF08447">
    <property type="entry name" value="PAS_3"/>
    <property type="match status" value="1"/>
</dbReference>
<dbReference type="Pfam" id="PF00989">
    <property type="entry name" value="PAS"/>
    <property type="match status" value="1"/>
</dbReference>
<organism evidence="15 16">
    <name type="scientific">Desulfomarina profundi</name>
    <dbReference type="NCBI Taxonomy" id="2772557"/>
    <lineage>
        <taxon>Bacteria</taxon>
        <taxon>Pseudomonadati</taxon>
        <taxon>Thermodesulfobacteriota</taxon>
        <taxon>Desulfobulbia</taxon>
        <taxon>Desulfobulbales</taxon>
        <taxon>Desulfobulbaceae</taxon>
        <taxon>Desulfomarina</taxon>
    </lineage>
</organism>
<evidence type="ECO:0000313" key="15">
    <source>
        <dbReference type="EMBL" id="BCL62158.1"/>
    </source>
</evidence>
<evidence type="ECO:0000259" key="14">
    <source>
        <dbReference type="PROSITE" id="PS50113"/>
    </source>
</evidence>
<feature type="domain" description="PAS" evidence="13">
    <location>
        <begin position="255"/>
        <end position="310"/>
    </location>
</feature>
<keyword evidence="7" id="KW-0067">ATP-binding</keyword>
<feature type="transmembrane region" description="Helical" evidence="10">
    <location>
        <begin position="12"/>
        <end position="31"/>
    </location>
</feature>
<dbReference type="Pfam" id="PF00512">
    <property type="entry name" value="HisKA"/>
    <property type="match status" value="1"/>
</dbReference>
<dbReference type="InterPro" id="IPR003661">
    <property type="entry name" value="HisK_dim/P_dom"/>
</dbReference>
<dbReference type="EC" id="2.7.13.3" evidence="2"/>
<evidence type="ECO:0000259" key="13">
    <source>
        <dbReference type="PROSITE" id="PS50112"/>
    </source>
</evidence>
<dbReference type="RefSeq" id="WP_228854546.1">
    <property type="nucleotide sequence ID" value="NZ_AP024086.1"/>
</dbReference>
<dbReference type="GO" id="GO:0005524">
    <property type="term" value="F:ATP binding"/>
    <property type="evidence" value="ECO:0007669"/>
    <property type="project" value="UniProtKB-KW"/>
</dbReference>
<evidence type="ECO:0000256" key="9">
    <source>
        <dbReference type="PROSITE-ProRule" id="PRU00169"/>
    </source>
</evidence>
<dbReference type="SMART" id="SM00086">
    <property type="entry name" value="PAC"/>
    <property type="match status" value="2"/>
</dbReference>
<evidence type="ECO:0000256" key="3">
    <source>
        <dbReference type="ARBA" id="ARBA00022553"/>
    </source>
</evidence>
<evidence type="ECO:0000256" key="4">
    <source>
        <dbReference type="ARBA" id="ARBA00022679"/>
    </source>
</evidence>
<dbReference type="PANTHER" id="PTHR43065">
    <property type="entry name" value="SENSOR HISTIDINE KINASE"/>
    <property type="match status" value="1"/>
</dbReference>
<dbReference type="CDD" id="cd00130">
    <property type="entry name" value="PAS"/>
    <property type="match status" value="2"/>
</dbReference>
<keyword evidence="10" id="KW-0472">Membrane</keyword>
<dbReference type="SMART" id="SM00387">
    <property type="entry name" value="HATPase_c"/>
    <property type="match status" value="1"/>
</dbReference>
<comment type="catalytic activity">
    <reaction evidence="1">
        <text>ATP + protein L-histidine = ADP + protein N-phospho-L-histidine.</text>
        <dbReference type="EC" id="2.7.13.3"/>
    </reaction>
</comment>
<dbReference type="EMBL" id="AP024086">
    <property type="protein sequence ID" value="BCL62158.1"/>
    <property type="molecule type" value="Genomic_DNA"/>
</dbReference>
<dbReference type="Pfam" id="PF02518">
    <property type="entry name" value="HATPase_c"/>
    <property type="match status" value="1"/>
</dbReference>